<feature type="compositionally biased region" description="Acidic residues" evidence="6">
    <location>
        <begin position="64"/>
        <end position="108"/>
    </location>
</feature>
<gene>
    <name evidence="8" type="ORF">CV102_08800</name>
</gene>
<dbReference type="GO" id="GO:0033539">
    <property type="term" value="P:fatty acid beta-oxidation using acyl-CoA dehydrogenase"/>
    <property type="evidence" value="ECO:0007669"/>
    <property type="project" value="TreeGrafter"/>
</dbReference>
<evidence type="ECO:0000259" key="7">
    <source>
        <dbReference type="SMART" id="SM00893"/>
    </source>
</evidence>
<evidence type="ECO:0000313" key="9">
    <source>
        <dbReference type="Proteomes" id="UP000766904"/>
    </source>
</evidence>
<evidence type="ECO:0000256" key="5">
    <source>
        <dbReference type="ARBA" id="ARBA00022982"/>
    </source>
</evidence>
<dbReference type="InterPro" id="IPR014730">
    <property type="entry name" value="ETF_a/b_N"/>
</dbReference>
<dbReference type="Pfam" id="PF00766">
    <property type="entry name" value="ETF_alpha"/>
    <property type="match status" value="1"/>
</dbReference>
<dbReference type="Gene3D" id="3.40.50.620">
    <property type="entry name" value="HUPs"/>
    <property type="match status" value="1"/>
</dbReference>
<keyword evidence="3" id="KW-0285">Flavoprotein</keyword>
<comment type="similarity">
    <text evidence="1">Belongs to the ETF alpha-subunit/FixB family.</text>
</comment>
<dbReference type="AlphaFoldDB" id="A0A8J8Q7Y0"/>
<keyword evidence="2" id="KW-0813">Transport</keyword>
<accession>A0A8J8Q7Y0</accession>
<sequence>MGLDPNEHTVDELDEELETIDDTDELQAVLEAEQAGRDRKTAREAIHRRLEILDEAGSDHEGVEEGTETEGEYEETKEDVGEEAEGEEVDEVDEEEPEEEKAAEEEKDDGLSHPTRDKRHVRALDGGDYADMWVFCETQQGELLEVSREMLGKARELMDQFEEDYGDEERVVAFLIGDDCERLAEECIAYGADVAVYHDDDRLERFLHKPYTEIAAHMARGEGTVESTDWREYDEPRYALFPATNNGRDLSAKVQAELDSGLASDCSDLYIEENEVSNPVKTGEPGVKKTFEKVLHMKRPDFSGFEYSTILCLDNPGRDFHPQGASIIPGSFAPMEPDYDREGLVVEHDMELDDDWFRVEITEHDQLEAGIDLTGHEVIVCLGRGIADDPTGGMELGLELVDAFEDAELGITRGIVTSAYQFEGHVEEYSKEERQIGETGQVVAPDLYIAAGVSGAVQHKVGMDESDTIVAINTDTDARIRDFSDYFVEGDLFEVLPRLTEAVEAGATELEAVADGSGGDDR</sequence>
<evidence type="ECO:0000256" key="2">
    <source>
        <dbReference type="ARBA" id="ARBA00022448"/>
    </source>
</evidence>
<dbReference type="PROSITE" id="PS00696">
    <property type="entry name" value="ETF_ALPHA"/>
    <property type="match status" value="1"/>
</dbReference>
<dbReference type="EMBL" id="PHNJ01000003">
    <property type="protein sequence ID" value="TYL39359.1"/>
    <property type="molecule type" value="Genomic_DNA"/>
</dbReference>
<protein>
    <submittedName>
        <fullName evidence="8">Electron transfer flavoprotein subunit alpha</fullName>
    </submittedName>
</protein>
<reference evidence="8" key="1">
    <citation type="submission" date="2017-11" db="EMBL/GenBank/DDBJ databases">
        <authorList>
            <person name="Kajale S.C."/>
            <person name="Sharma A."/>
        </authorList>
    </citation>
    <scope>NUCLEOTIDE SEQUENCE</scope>
    <source>
        <strain evidence="8">LS1_42</strain>
    </source>
</reference>
<evidence type="ECO:0000256" key="3">
    <source>
        <dbReference type="ARBA" id="ARBA00022630"/>
    </source>
</evidence>
<dbReference type="PANTHER" id="PTHR43153:SF1">
    <property type="entry name" value="ELECTRON TRANSFER FLAVOPROTEIN SUBUNIT ALPHA, MITOCHONDRIAL"/>
    <property type="match status" value="1"/>
</dbReference>
<name>A0A8J8Q7Y0_9EURY</name>
<organism evidence="8 9">
    <name type="scientific">Natronococcus pandeyae</name>
    <dbReference type="NCBI Taxonomy" id="2055836"/>
    <lineage>
        <taxon>Archaea</taxon>
        <taxon>Methanobacteriati</taxon>
        <taxon>Methanobacteriota</taxon>
        <taxon>Stenosarchaea group</taxon>
        <taxon>Halobacteria</taxon>
        <taxon>Halobacteriales</taxon>
        <taxon>Natrialbaceae</taxon>
        <taxon>Natronococcus</taxon>
    </lineage>
</organism>
<dbReference type="SUPFAM" id="SSF52467">
    <property type="entry name" value="DHS-like NAD/FAD-binding domain"/>
    <property type="match status" value="1"/>
</dbReference>
<keyword evidence="5" id="KW-0249">Electron transport</keyword>
<dbReference type="GO" id="GO:0009055">
    <property type="term" value="F:electron transfer activity"/>
    <property type="evidence" value="ECO:0007669"/>
    <property type="project" value="InterPro"/>
</dbReference>
<feature type="compositionally biased region" description="Basic and acidic residues" evidence="6">
    <location>
        <begin position="50"/>
        <end position="63"/>
    </location>
</feature>
<feature type="domain" description="Electron transfer flavoprotein alpha/beta-subunit N-terminal" evidence="7">
    <location>
        <begin position="132"/>
        <end position="359"/>
    </location>
</feature>
<dbReference type="InterPro" id="IPR018206">
    <property type="entry name" value="ETF_asu_C_CS"/>
</dbReference>
<proteinExistence type="inferred from homology"/>
<dbReference type="Gene3D" id="3.40.50.1220">
    <property type="entry name" value="TPP-binding domain"/>
    <property type="match status" value="1"/>
</dbReference>
<evidence type="ECO:0000256" key="1">
    <source>
        <dbReference type="ARBA" id="ARBA00005817"/>
    </source>
</evidence>
<dbReference type="SMART" id="SM00893">
    <property type="entry name" value="ETF"/>
    <property type="match status" value="1"/>
</dbReference>
<dbReference type="InterPro" id="IPR029035">
    <property type="entry name" value="DHS-like_NAD/FAD-binding_dom"/>
</dbReference>
<evidence type="ECO:0000256" key="6">
    <source>
        <dbReference type="SAM" id="MobiDB-lite"/>
    </source>
</evidence>
<dbReference type="SUPFAM" id="SSF52402">
    <property type="entry name" value="Adenine nucleotide alpha hydrolases-like"/>
    <property type="match status" value="1"/>
</dbReference>
<dbReference type="RefSeq" id="WP_148857506.1">
    <property type="nucleotide sequence ID" value="NZ_PHNJ01000003.1"/>
</dbReference>
<dbReference type="Pfam" id="PF01012">
    <property type="entry name" value="ETF"/>
    <property type="match status" value="1"/>
</dbReference>
<feature type="region of interest" description="Disordered" evidence="6">
    <location>
        <begin position="50"/>
        <end position="119"/>
    </location>
</feature>
<evidence type="ECO:0000313" key="8">
    <source>
        <dbReference type="EMBL" id="TYL39359.1"/>
    </source>
</evidence>
<keyword evidence="9" id="KW-1185">Reference proteome</keyword>
<evidence type="ECO:0000256" key="4">
    <source>
        <dbReference type="ARBA" id="ARBA00022827"/>
    </source>
</evidence>
<dbReference type="GO" id="GO:0050660">
    <property type="term" value="F:flavin adenine dinucleotide binding"/>
    <property type="evidence" value="ECO:0007669"/>
    <property type="project" value="InterPro"/>
</dbReference>
<dbReference type="InterPro" id="IPR014729">
    <property type="entry name" value="Rossmann-like_a/b/a_fold"/>
</dbReference>
<dbReference type="PANTHER" id="PTHR43153">
    <property type="entry name" value="ELECTRON TRANSFER FLAVOPROTEIN ALPHA"/>
    <property type="match status" value="1"/>
</dbReference>
<dbReference type="Proteomes" id="UP000766904">
    <property type="component" value="Unassembled WGS sequence"/>
</dbReference>
<dbReference type="OrthoDB" id="7021at2157"/>
<comment type="caution">
    <text evidence="8">The sequence shown here is derived from an EMBL/GenBank/DDBJ whole genome shotgun (WGS) entry which is preliminary data.</text>
</comment>
<dbReference type="InterPro" id="IPR001308">
    <property type="entry name" value="ETF_a/FixB"/>
</dbReference>
<keyword evidence="4" id="KW-0274">FAD</keyword>
<dbReference type="InterPro" id="IPR014731">
    <property type="entry name" value="ETF_asu_C"/>
</dbReference>